<feature type="transmembrane region" description="Helical" evidence="1">
    <location>
        <begin position="186"/>
        <end position="217"/>
    </location>
</feature>
<reference evidence="2" key="1">
    <citation type="submission" date="2021-01" db="EMBL/GenBank/DDBJ databases">
        <authorList>
            <consortium name="Genoscope - CEA"/>
            <person name="William W."/>
        </authorList>
    </citation>
    <scope>NUCLEOTIDE SEQUENCE</scope>
</reference>
<name>A0A8S1VQZ0_9CILI</name>
<evidence type="ECO:0000256" key="1">
    <source>
        <dbReference type="SAM" id="Phobius"/>
    </source>
</evidence>
<evidence type="ECO:0008006" key="4">
    <source>
        <dbReference type="Google" id="ProtNLM"/>
    </source>
</evidence>
<keyword evidence="1" id="KW-0472">Membrane</keyword>
<keyword evidence="3" id="KW-1185">Reference proteome</keyword>
<dbReference type="Proteomes" id="UP000689195">
    <property type="component" value="Unassembled WGS sequence"/>
</dbReference>
<gene>
    <name evidence="2" type="ORF">PPENT_87.1.T0720041</name>
</gene>
<evidence type="ECO:0000313" key="2">
    <source>
        <dbReference type="EMBL" id="CAD8179437.1"/>
    </source>
</evidence>
<dbReference type="OrthoDB" id="306934at2759"/>
<protein>
    <recommendedName>
        <fullName evidence="4">Transmembrane protein</fullName>
    </recommendedName>
</protein>
<comment type="caution">
    <text evidence="2">The sequence shown here is derived from an EMBL/GenBank/DDBJ whole genome shotgun (WGS) entry which is preliminary data.</text>
</comment>
<organism evidence="2 3">
    <name type="scientific">Paramecium pentaurelia</name>
    <dbReference type="NCBI Taxonomy" id="43138"/>
    <lineage>
        <taxon>Eukaryota</taxon>
        <taxon>Sar</taxon>
        <taxon>Alveolata</taxon>
        <taxon>Ciliophora</taxon>
        <taxon>Intramacronucleata</taxon>
        <taxon>Oligohymenophorea</taxon>
        <taxon>Peniculida</taxon>
        <taxon>Parameciidae</taxon>
        <taxon>Paramecium</taxon>
    </lineage>
</organism>
<dbReference type="EMBL" id="CAJJDO010000072">
    <property type="protein sequence ID" value="CAD8179437.1"/>
    <property type="molecule type" value="Genomic_DNA"/>
</dbReference>
<keyword evidence="1" id="KW-1133">Transmembrane helix</keyword>
<feature type="transmembrane region" description="Helical" evidence="1">
    <location>
        <begin position="161"/>
        <end position="180"/>
    </location>
</feature>
<evidence type="ECO:0000313" key="3">
    <source>
        <dbReference type="Proteomes" id="UP000689195"/>
    </source>
</evidence>
<feature type="transmembrane region" description="Helical" evidence="1">
    <location>
        <begin position="112"/>
        <end position="134"/>
    </location>
</feature>
<feature type="transmembrane region" description="Helical" evidence="1">
    <location>
        <begin position="6"/>
        <end position="26"/>
    </location>
</feature>
<keyword evidence="1" id="KW-0812">Transmembrane</keyword>
<proteinExistence type="predicted"/>
<sequence>MEDLDYAGINFGVIAFLYLSSIFLILKTNTKSFNKKIQDQKETATNSSVEQILEAFVFWPLETKKNHKLICLEKVIYIFVIFTNQEVAQSLYEQQNNIQDTMQDYIYKYLYIPIICFGGLVFQKVFYYTFYCFYDECIFKKLEKKYPKTVKFAFSDPRSRSMYYFGYVIANLVVILIVFIDSKDDIFGKCIVSAVISSLLQIFGLELLFVIVFVYFIQIDNKKYTILFQQKKLISLIDKIEKNNNENEPLQ</sequence>
<accession>A0A8S1VQZ0</accession>
<dbReference type="AlphaFoldDB" id="A0A8S1VQZ0"/>